<comment type="caution">
    <text evidence="1">The sequence shown here is derived from an EMBL/GenBank/DDBJ whole genome shotgun (WGS) entry which is preliminary data.</text>
</comment>
<organism evidence="1 2">
    <name type="scientific">Cephalotus follicularis</name>
    <name type="common">Albany pitcher plant</name>
    <dbReference type="NCBI Taxonomy" id="3775"/>
    <lineage>
        <taxon>Eukaryota</taxon>
        <taxon>Viridiplantae</taxon>
        <taxon>Streptophyta</taxon>
        <taxon>Embryophyta</taxon>
        <taxon>Tracheophyta</taxon>
        <taxon>Spermatophyta</taxon>
        <taxon>Magnoliopsida</taxon>
        <taxon>eudicotyledons</taxon>
        <taxon>Gunneridae</taxon>
        <taxon>Pentapetalae</taxon>
        <taxon>rosids</taxon>
        <taxon>fabids</taxon>
        <taxon>Oxalidales</taxon>
        <taxon>Cephalotaceae</taxon>
        <taxon>Cephalotus</taxon>
    </lineage>
</organism>
<dbReference type="PANTHER" id="PTHR33240">
    <property type="entry name" value="OS08G0508500 PROTEIN"/>
    <property type="match status" value="1"/>
</dbReference>
<gene>
    <name evidence="1" type="ORF">CFOL_v3_03317</name>
</gene>
<reference evidence="2" key="1">
    <citation type="submission" date="2016-04" db="EMBL/GenBank/DDBJ databases">
        <title>Cephalotus genome sequencing.</title>
        <authorList>
            <person name="Fukushima K."/>
            <person name="Hasebe M."/>
            <person name="Fang X."/>
        </authorList>
    </citation>
    <scope>NUCLEOTIDE SEQUENCE [LARGE SCALE GENOMIC DNA]</scope>
    <source>
        <strain evidence="2">cv. St1</strain>
    </source>
</reference>
<protein>
    <submittedName>
        <fullName evidence="1">Uncharacterized protein</fullName>
    </submittedName>
</protein>
<dbReference type="Proteomes" id="UP000187406">
    <property type="component" value="Unassembled WGS sequence"/>
</dbReference>
<proteinExistence type="predicted"/>
<sequence>MFVMKFLNNTTQRKNSIHLINVVQGKNEFLRDYLTQFNKESLVVKDLEPSFAMVALNKSDLEGVRLPHDDLVMITLLVEFFTMKRVLVDSRSSEDILHKPGFDQLRIPGFARQMVHPLESIDLSIIAGLSPCQTEVQMTFLVVDTRSPYDAIIGHLGLNAMEAIVSTRHLLVKFLTKFGVGQIRGDQKAARQCSDGYKE</sequence>
<dbReference type="PANTHER" id="PTHR33240:SF17">
    <property type="entry name" value="EUKARYOTIC PEPTIDE CHAIN RELEASE FACTOR GTP-BINDING SUBUNIT-LIKE"/>
    <property type="match status" value="1"/>
</dbReference>
<dbReference type="InParanoid" id="A0A1Q3AVK5"/>
<accession>A0A1Q3AVK5</accession>
<evidence type="ECO:0000313" key="2">
    <source>
        <dbReference type="Proteomes" id="UP000187406"/>
    </source>
</evidence>
<name>A0A1Q3AVK5_CEPFO</name>
<keyword evidence="2" id="KW-1185">Reference proteome</keyword>
<dbReference type="AlphaFoldDB" id="A0A1Q3AVK5"/>
<dbReference type="EMBL" id="BDDD01000125">
    <property type="protein sequence ID" value="GAV59786.1"/>
    <property type="molecule type" value="Genomic_DNA"/>
</dbReference>
<evidence type="ECO:0000313" key="1">
    <source>
        <dbReference type="EMBL" id="GAV59786.1"/>
    </source>
</evidence>